<evidence type="ECO:0000313" key="1">
    <source>
        <dbReference type="EMBL" id="MZZ15683.1"/>
    </source>
</evidence>
<dbReference type="AlphaFoldDB" id="A0A6B1YFZ1"/>
<accession>A0A6B1YFZ1</accession>
<organism evidence="1 2">
    <name type="scientific">Pseudomonas aeruginosa</name>
    <dbReference type="NCBI Taxonomy" id="287"/>
    <lineage>
        <taxon>Bacteria</taxon>
        <taxon>Pseudomonadati</taxon>
        <taxon>Pseudomonadota</taxon>
        <taxon>Gammaproteobacteria</taxon>
        <taxon>Pseudomonadales</taxon>
        <taxon>Pseudomonadaceae</taxon>
        <taxon>Pseudomonas</taxon>
    </lineage>
</organism>
<protein>
    <submittedName>
        <fullName evidence="1">Uncharacterized protein</fullName>
    </submittedName>
</protein>
<sequence length="103" mass="11241">MKFMLKPDLQVGLPGQERVSSVSVSGLRLAIDGEEYDFSPLAAGGYLPPDAYISVTPLQEVEVRGDFLFVRYIHQVTADISTAYCAEVDPILVEVDGPVELPK</sequence>
<proteinExistence type="predicted"/>
<evidence type="ECO:0000313" key="2">
    <source>
        <dbReference type="Proteomes" id="UP000644192"/>
    </source>
</evidence>
<reference evidence="1" key="1">
    <citation type="submission" date="2020-01" db="EMBL/GenBank/DDBJ databases">
        <title>Bacteria Cultured from War Wounds Associated with the Conflict in Eastern Ukraine.</title>
        <authorList>
            <person name="Snesrud E."/>
            <person name="Galac M.R."/>
            <person name="Mc Gann P."/>
            <person name="Valentine K."/>
            <person name="Viacheslav K."/>
        </authorList>
    </citation>
    <scope>NUCLEOTIDE SEQUENCE</scope>
    <source>
        <strain evidence="1">VNMU148</strain>
    </source>
</reference>
<dbReference type="Proteomes" id="UP000644192">
    <property type="component" value="Unassembled WGS sequence"/>
</dbReference>
<dbReference type="EMBL" id="WXZT01000022">
    <property type="protein sequence ID" value="MZZ15683.1"/>
    <property type="molecule type" value="Genomic_DNA"/>
</dbReference>
<comment type="caution">
    <text evidence="1">The sequence shown here is derived from an EMBL/GenBank/DDBJ whole genome shotgun (WGS) entry which is preliminary data.</text>
</comment>
<dbReference type="RefSeq" id="WP_109390132.1">
    <property type="nucleotide sequence ID" value="NZ_CAADNI010000100.1"/>
</dbReference>
<gene>
    <name evidence="1" type="ORF">GUL26_25815</name>
</gene>
<name>A0A6B1YFZ1_PSEAI</name>